<evidence type="ECO:0000313" key="2">
    <source>
        <dbReference type="Proteomes" id="UP000030706"/>
    </source>
</evidence>
<keyword evidence="2" id="KW-1185">Reference proteome</keyword>
<dbReference type="OrthoDB" id="538223at2759"/>
<dbReference type="HOGENOM" id="CLU_1004834_0_0_1"/>
<gene>
    <name evidence="1" type="ORF">M438DRAFT_328040</name>
</gene>
<protein>
    <submittedName>
        <fullName evidence="1">Uncharacterized protein</fullName>
    </submittedName>
</protein>
<dbReference type="EMBL" id="KL585005">
    <property type="protein sequence ID" value="KEQ79514.1"/>
    <property type="molecule type" value="Genomic_DNA"/>
</dbReference>
<proteinExistence type="predicted"/>
<dbReference type="Proteomes" id="UP000030706">
    <property type="component" value="Unassembled WGS sequence"/>
</dbReference>
<dbReference type="AlphaFoldDB" id="A0A074X6W6"/>
<sequence length="306" mass="34901">MAEVDLKLPELIPEMARYQTNPMSIDTFALYCLVDCISELPAILEASNSEMNEIVETYKHGPQDDRVQCRIETVFGSMKEVIQHHLATCDEEKVDPHYFLVVADAEWEEKGIIAVNLDSGDPEEGGDARLKPDLFWMKIEESGLLLVNLQIANTDWYEAKENYEVVEEEPWTGETFADGAPTKKPKTDFYIGFYAVQAIDSDEIIQKVQPGPFQPPEDYCCRFEGHLERRGDLVEQATSLHRQRCLVNPYLQKDMMFVAESEDYAEKGLLMCHIPKGETKRVACVIHTLVPEFCMIAHGSKKWSDL</sequence>
<name>A0A074X6W6_AURPU</name>
<dbReference type="GeneID" id="40745497"/>
<accession>A0A074X6W6</accession>
<dbReference type="RefSeq" id="XP_029755701.1">
    <property type="nucleotide sequence ID" value="XM_029903191.1"/>
</dbReference>
<evidence type="ECO:0000313" key="1">
    <source>
        <dbReference type="EMBL" id="KEQ79514.1"/>
    </source>
</evidence>
<reference evidence="1 2" key="1">
    <citation type="journal article" date="2014" name="BMC Genomics">
        <title>Genome sequencing of four Aureobasidium pullulans varieties: biotechnological potential, stress tolerance, and description of new species.</title>
        <authorList>
            <person name="Gostin Ar C."/>
            <person name="Ohm R.A."/>
            <person name="Kogej T."/>
            <person name="Sonjak S."/>
            <person name="Turk M."/>
            <person name="Zajc J."/>
            <person name="Zalar P."/>
            <person name="Grube M."/>
            <person name="Sun H."/>
            <person name="Han J."/>
            <person name="Sharma A."/>
            <person name="Chiniquy J."/>
            <person name="Ngan C.Y."/>
            <person name="Lipzen A."/>
            <person name="Barry K."/>
            <person name="Grigoriev I.V."/>
            <person name="Gunde-Cimerman N."/>
        </authorList>
    </citation>
    <scope>NUCLEOTIDE SEQUENCE [LARGE SCALE GENOMIC DNA]</scope>
    <source>
        <strain evidence="1 2">EXF-150</strain>
    </source>
</reference>
<organism evidence="1 2">
    <name type="scientific">Aureobasidium pullulans EXF-150</name>
    <dbReference type="NCBI Taxonomy" id="1043002"/>
    <lineage>
        <taxon>Eukaryota</taxon>
        <taxon>Fungi</taxon>
        <taxon>Dikarya</taxon>
        <taxon>Ascomycota</taxon>
        <taxon>Pezizomycotina</taxon>
        <taxon>Dothideomycetes</taxon>
        <taxon>Dothideomycetidae</taxon>
        <taxon>Dothideales</taxon>
        <taxon>Saccotheciaceae</taxon>
        <taxon>Aureobasidium</taxon>
    </lineage>
</organism>